<dbReference type="SUPFAM" id="SSF53850">
    <property type="entry name" value="Periplasmic binding protein-like II"/>
    <property type="match status" value="1"/>
</dbReference>
<gene>
    <name evidence="6" type="ordered locus">BN4_11021</name>
</gene>
<dbReference type="InterPro" id="IPR000847">
    <property type="entry name" value="LysR_HTH_N"/>
</dbReference>
<evidence type="ECO:0000256" key="3">
    <source>
        <dbReference type="ARBA" id="ARBA00023125"/>
    </source>
</evidence>
<dbReference type="PROSITE" id="PS50931">
    <property type="entry name" value="HTH_LYSR"/>
    <property type="match status" value="1"/>
</dbReference>
<dbReference type="Gene3D" id="3.40.190.10">
    <property type="entry name" value="Periplasmic binding protein-like II"/>
    <property type="match status" value="2"/>
</dbReference>
<dbReference type="Proteomes" id="UP000011724">
    <property type="component" value="Chromosome"/>
</dbReference>
<dbReference type="GO" id="GO:0032993">
    <property type="term" value="C:protein-DNA complex"/>
    <property type="evidence" value="ECO:0007669"/>
    <property type="project" value="TreeGrafter"/>
</dbReference>
<dbReference type="InterPro" id="IPR036388">
    <property type="entry name" value="WH-like_DNA-bd_sf"/>
</dbReference>
<evidence type="ECO:0000256" key="4">
    <source>
        <dbReference type="ARBA" id="ARBA00023163"/>
    </source>
</evidence>
<accession>M1WV93</accession>
<comment type="similarity">
    <text evidence="1">Belongs to the LysR transcriptional regulatory family.</text>
</comment>
<keyword evidence="7" id="KW-1185">Reference proteome</keyword>
<dbReference type="RefSeq" id="WP_015414309.1">
    <property type="nucleotide sequence ID" value="NC_020409.1"/>
</dbReference>
<dbReference type="PANTHER" id="PTHR30346">
    <property type="entry name" value="TRANSCRIPTIONAL DUAL REGULATOR HCAR-RELATED"/>
    <property type="match status" value="1"/>
</dbReference>
<dbReference type="InterPro" id="IPR036390">
    <property type="entry name" value="WH_DNA-bd_sf"/>
</dbReference>
<keyword evidence="4" id="KW-0804">Transcription</keyword>
<evidence type="ECO:0000313" key="6">
    <source>
        <dbReference type="EMBL" id="CCH48258.1"/>
    </source>
</evidence>
<reference evidence="6 7" key="1">
    <citation type="journal article" date="2013" name="PLoS ONE">
        <title>The first genomic and proteomic characterization of a deep-sea sulfate reducer: insights into the piezophilic lifestyle of Desulfovibrio piezophilus.</title>
        <authorList>
            <person name="Pradel N."/>
            <person name="Ji B."/>
            <person name="Gimenez G."/>
            <person name="Talla E."/>
            <person name="Lenoble P."/>
            <person name="Garel M."/>
            <person name="Tamburini C."/>
            <person name="Fourquet P."/>
            <person name="Lebrun R."/>
            <person name="Bertin P."/>
            <person name="Denis Y."/>
            <person name="Pophillat M."/>
            <person name="Barbe V."/>
            <person name="Ollivier B."/>
            <person name="Dolla A."/>
        </authorList>
    </citation>
    <scope>NUCLEOTIDE SEQUENCE [LARGE SCALE GENOMIC DNA]</scope>
    <source>
        <strain evidence="7">DSM 10523 / SB164P1</strain>
    </source>
</reference>
<dbReference type="CDD" id="cd08414">
    <property type="entry name" value="PBP2_LTTR_aromatics_like"/>
    <property type="match status" value="1"/>
</dbReference>
<name>M1WV93_PSEP2</name>
<evidence type="ECO:0000256" key="1">
    <source>
        <dbReference type="ARBA" id="ARBA00009437"/>
    </source>
</evidence>
<evidence type="ECO:0000259" key="5">
    <source>
        <dbReference type="PROSITE" id="PS50931"/>
    </source>
</evidence>
<evidence type="ECO:0000256" key="2">
    <source>
        <dbReference type="ARBA" id="ARBA00023015"/>
    </source>
</evidence>
<dbReference type="GO" id="GO:0003700">
    <property type="term" value="F:DNA-binding transcription factor activity"/>
    <property type="evidence" value="ECO:0007669"/>
    <property type="project" value="InterPro"/>
</dbReference>
<dbReference type="PATRIC" id="fig|879567.3.peg.1052"/>
<sequence length="334" mass="38286">MELRQLKYFIAVAEELNFTRAAERCHIAQPPLSQQIKKLEEELGVLLFHRTNRIVTLTEEGKSFLTVARESLRNLEEGVKTVRSIARGETGRLRVGYLNSAIQTRFPEALTAFRKQHPGITLEMKENESRNQKEALRAGSLDVGLCHHNASDARTLNSRIFLVDTYYLAVHETHPLAVRKSVGWRDLDNELFIMFSRENYPNAYERTLTRFRTLDIRPKIIQDANTHQAKLSLIAAGMGMGFIPERMKQVRPACVTFLPFDWDGNEQHSSIKIAWKKGEISSPLRYFLTIIADFCDTSAKPLNECWNFTREQAVPCLPEKSNPVELPDFLRPGE</sequence>
<dbReference type="HOGENOM" id="CLU_039613_6_4_7"/>
<dbReference type="Pfam" id="PF03466">
    <property type="entry name" value="LysR_substrate"/>
    <property type="match status" value="1"/>
</dbReference>
<proteinExistence type="inferred from homology"/>
<dbReference type="PRINTS" id="PR00039">
    <property type="entry name" value="HTHLYSR"/>
</dbReference>
<feature type="domain" description="HTH lysR-type" evidence="5">
    <location>
        <begin position="1"/>
        <end position="58"/>
    </location>
</feature>
<dbReference type="FunFam" id="1.10.10.10:FF:000001">
    <property type="entry name" value="LysR family transcriptional regulator"/>
    <property type="match status" value="1"/>
</dbReference>
<dbReference type="eggNOG" id="COG0583">
    <property type="taxonomic scope" value="Bacteria"/>
</dbReference>
<dbReference type="EMBL" id="FO203427">
    <property type="protein sequence ID" value="CCH48258.1"/>
    <property type="molecule type" value="Genomic_DNA"/>
</dbReference>
<dbReference type="InterPro" id="IPR005119">
    <property type="entry name" value="LysR_subst-bd"/>
</dbReference>
<dbReference type="STRING" id="1322246.BN4_11021"/>
<dbReference type="AlphaFoldDB" id="M1WV93"/>
<dbReference type="GO" id="GO:0003677">
    <property type="term" value="F:DNA binding"/>
    <property type="evidence" value="ECO:0007669"/>
    <property type="project" value="UniProtKB-KW"/>
</dbReference>
<keyword evidence="3" id="KW-0238">DNA-binding</keyword>
<dbReference type="SUPFAM" id="SSF46785">
    <property type="entry name" value="Winged helix' DNA-binding domain"/>
    <property type="match status" value="1"/>
</dbReference>
<dbReference type="Pfam" id="PF00126">
    <property type="entry name" value="HTH_1"/>
    <property type="match status" value="1"/>
</dbReference>
<organism evidence="6 7">
    <name type="scientific">Pseudodesulfovibrio piezophilus (strain DSM 21447 / JCM 15486 / C1TLV30)</name>
    <name type="common">Desulfovibrio piezophilus</name>
    <dbReference type="NCBI Taxonomy" id="1322246"/>
    <lineage>
        <taxon>Bacteria</taxon>
        <taxon>Pseudomonadati</taxon>
        <taxon>Thermodesulfobacteriota</taxon>
        <taxon>Desulfovibrionia</taxon>
        <taxon>Desulfovibrionales</taxon>
        <taxon>Desulfovibrionaceae</taxon>
    </lineage>
</organism>
<reference evidence="7" key="2">
    <citation type="journal article" date="2013" name="Stand. Genomic Sci.">
        <title>Complete genome sequence of Desulfocapsa sulfexigens, a marine deltaproteobacterium specialized in disproportionating inorganic sulfur compounds.</title>
        <authorList>
            <person name="Finster K.W."/>
            <person name="Kjeldsen K.U."/>
            <person name="Kube M."/>
            <person name="Reinhardt R."/>
            <person name="Mussmann M."/>
            <person name="Amann R."/>
            <person name="Schreiber L."/>
        </authorList>
    </citation>
    <scope>NUCLEOTIDE SEQUENCE [LARGE SCALE GENOMIC DNA]</scope>
    <source>
        <strain evidence="7">DSM 10523 / SB164P1</strain>
    </source>
</reference>
<dbReference type="Gene3D" id="1.10.10.10">
    <property type="entry name" value="Winged helix-like DNA-binding domain superfamily/Winged helix DNA-binding domain"/>
    <property type="match status" value="1"/>
</dbReference>
<protein>
    <submittedName>
        <fullName evidence="6">Transcriptional regulator, LysR family</fullName>
    </submittedName>
</protein>
<dbReference type="KEGG" id="dpi:BN4_11021"/>
<dbReference type="PANTHER" id="PTHR30346:SF0">
    <property type="entry name" value="HCA OPERON TRANSCRIPTIONAL ACTIVATOR HCAR"/>
    <property type="match status" value="1"/>
</dbReference>
<evidence type="ECO:0000313" key="7">
    <source>
        <dbReference type="Proteomes" id="UP000011724"/>
    </source>
</evidence>
<keyword evidence="2" id="KW-0805">Transcription regulation</keyword>